<sequence length="122" mass="14454">MHLPRLQEQNLVADLINDGIKELTEGKKREGEWRKDGDGLRRKRKLIFVKRRVEERETVPHDVDRFYTYGFKFPSPTQRPKSERPNRVKFWREDVGSSLYSFGAIERETERESACAFVGAKR</sequence>
<protein>
    <submittedName>
        <fullName evidence="1">Uncharacterized protein</fullName>
    </submittedName>
</protein>
<dbReference type="Proteomes" id="UP001359559">
    <property type="component" value="Unassembled WGS sequence"/>
</dbReference>
<comment type="caution">
    <text evidence="1">The sequence shown here is derived from an EMBL/GenBank/DDBJ whole genome shotgun (WGS) entry which is preliminary data.</text>
</comment>
<evidence type="ECO:0000313" key="2">
    <source>
        <dbReference type="Proteomes" id="UP001359559"/>
    </source>
</evidence>
<name>A0AAN9JT19_CLITE</name>
<accession>A0AAN9JT19</accession>
<dbReference type="AlphaFoldDB" id="A0AAN9JT19"/>
<reference evidence="1 2" key="1">
    <citation type="submission" date="2024-01" db="EMBL/GenBank/DDBJ databases">
        <title>The genomes of 5 underutilized Papilionoideae crops provide insights into root nodulation and disease resistance.</title>
        <authorList>
            <person name="Yuan L."/>
        </authorList>
    </citation>
    <scope>NUCLEOTIDE SEQUENCE [LARGE SCALE GENOMIC DNA]</scope>
    <source>
        <strain evidence="1">LY-2023</strain>
        <tissue evidence="1">Leaf</tissue>
    </source>
</reference>
<gene>
    <name evidence="1" type="ORF">RJT34_14738</name>
</gene>
<dbReference type="EMBL" id="JAYKXN010000003">
    <property type="protein sequence ID" value="KAK7303821.1"/>
    <property type="molecule type" value="Genomic_DNA"/>
</dbReference>
<evidence type="ECO:0000313" key="1">
    <source>
        <dbReference type="EMBL" id="KAK7303821.1"/>
    </source>
</evidence>
<organism evidence="1 2">
    <name type="scientific">Clitoria ternatea</name>
    <name type="common">Butterfly pea</name>
    <dbReference type="NCBI Taxonomy" id="43366"/>
    <lineage>
        <taxon>Eukaryota</taxon>
        <taxon>Viridiplantae</taxon>
        <taxon>Streptophyta</taxon>
        <taxon>Embryophyta</taxon>
        <taxon>Tracheophyta</taxon>
        <taxon>Spermatophyta</taxon>
        <taxon>Magnoliopsida</taxon>
        <taxon>eudicotyledons</taxon>
        <taxon>Gunneridae</taxon>
        <taxon>Pentapetalae</taxon>
        <taxon>rosids</taxon>
        <taxon>fabids</taxon>
        <taxon>Fabales</taxon>
        <taxon>Fabaceae</taxon>
        <taxon>Papilionoideae</taxon>
        <taxon>50 kb inversion clade</taxon>
        <taxon>NPAAA clade</taxon>
        <taxon>indigoferoid/millettioid clade</taxon>
        <taxon>Phaseoleae</taxon>
        <taxon>Clitoria</taxon>
    </lineage>
</organism>
<proteinExistence type="predicted"/>
<keyword evidence="2" id="KW-1185">Reference proteome</keyword>